<dbReference type="Pfam" id="PF00456">
    <property type="entry name" value="Transketolase_N"/>
    <property type="match status" value="1"/>
</dbReference>
<evidence type="ECO:0000256" key="2">
    <source>
        <dbReference type="ARBA" id="ARBA00007131"/>
    </source>
</evidence>
<keyword evidence="4" id="KW-0479">Metal-binding</keyword>
<dbReference type="Gene3D" id="3.40.50.970">
    <property type="match status" value="1"/>
</dbReference>
<dbReference type="GO" id="GO:0016740">
    <property type="term" value="F:transferase activity"/>
    <property type="evidence" value="ECO:0007669"/>
    <property type="project" value="UniProtKB-KW"/>
</dbReference>
<dbReference type="Proteomes" id="UP000277811">
    <property type="component" value="Unassembled WGS sequence"/>
</dbReference>
<evidence type="ECO:0000313" key="7">
    <source>
        <dbReference type="EMBL" id="VBB08948.1"/>
    </source>
</evidence>
<keyword evidence="3" id="KW-0808">Transferase</keyword>
<organism evidence="7 8">
    <name type="scientific">Lucifera butyrica</name>
    <dbReference type="NCBI Taxonomy" id="1351585"/>
    <lineage>
        <taxon>Bacteria</taxon>
        <taxon>Bacillati</taxon>
        <taxon>Bacillota</taxon>
        <taxon>Negativicutes</taxon>
        <taxon>Veillonellales</taxon>
        <taxon>Veillonellaceae</taxon>
        <taxon>Lucifera</taxon>
    </lineage>
</organism>
<dbReference type="CDD" id="cd02012">
    <property type="entry name" value="TPP_TK"/>
    <property type="match status" value="1"/>
</dbReference>
<evidence type="ECO:0000256" key="4">
    <source>
        <dbReference type="ARBA" id="ARBA00022723"/>
    </source>
</evidence>
<dbReference type="OrthoDB" id="8732661at2"/>
<dbReference type="AlphaFoldDB" id="A0A498RIV0"/>
<keyword evidence="5" id="KW-0786">Thiamine pyrophosphate</keyword>
<protein>
    <submittedName>
        <fullName evidence="7">Transketolase signature 1</fullName>
    </submittedName>
</protein>
<dbReference type="SUPFAM" id="SSF52518">
    <property type="entry name" value="Thiamin diphosphate-binding fold (THDP-binding)"/>
    <property type="match status" value="1"/>
</dbReference>
<dbReference type="PROSITE" id="PS00801">
    <property type="entry name" value="TRANSKETOLASE_1"/>
    <property type="match status" value="1"/>
</dbReference>
<evidence type="ECO:0000313" key="8">
    <source>
        <dbReference type="Proteomes" id="UP000277811"/>
    </source>
</evidence>
<name>A0A498RIV0_9FIRM</name>
<dbReference type="InterPro" id="IPR049557">
    <property type="entry name" value="Transketolase_CS"/>
</dbReference>
<feature type="domain" description="Transketolase N-terminal" evidence="6">
    <location>
        <begin position="9"/>
        <end position="263"/>
    </location>
</feature>
<dbReference type="PANTHER" id="PTHR47514:SF1">
    <property type="entry name" value="TRANSKETOLASE N-TERMINAL SECTION-RELATED"/>
    <property type="match status" value="1"/>
</dbReference>
<dbReference type="InterPro" id="IPR005474">
    <property type="entry name" value="Transketolase_N"/>
</dbReference>
<keyword evidence="8" id="KW-1185">Reference proteome</keyword>
<dbReference type="EMBL" id="UPPP01000105">
    <property type="protein sequence ID" value="VBB08948.1"/>
    <property type="molecule type" value="Genomic_DNA"/>
</dbReference>
<dbReference type="PANTHER" id="PTHR47514">
    <property type="entry name" value="TRANSKETOLASE N-TERMINAL SECTION-RELATED"/>
    <property type="match status" value="1"/>
</dbReference>
<comment type="similarity">
    <text evidence="2">Belongs to the transketolase family.</text>
</comment>
<proteinExistence type="inferred from homology"/>
<evidence type="ECO:0000256" key="1">
    <source>
        <dbReference type="ARBA" id="ARBA00001964"/>
    </source>
</evidence>
<comment type="cofactor">
    <cofactor evidence="1">
        <name>thiamine diphosphate</name>
        <dbReference type="ChEBI" id="CHEBI:58937"/>
    </cofactor>
</comment>
<dbReference type="GO" id="GO:0046872">
    <property type="term" value="F:metal ion binding"/>
    <property type="evidence" value="ECO:0007669"/>
    <property type="project" value="UniProtKB-KW"/>
</dbReference>
<gene>
    <name evidence="7" type="ORF">LUCI_4234</name>
</gene>
<sequence>MTRLELEQIAIKVRMNIIDMIAEAGSGHPGGSLSIVDLLTVLYFDKMNLHIDDPRWEDRDRFILSKGHAAPGLYAVLAERGYFPVADLKSLRKLNSYLQGHPDMKAIPGVDMSTGSLGQGLSAANGMALAGKLDHKAYRVYVMIGDGELQEGQIWEAAMTAAHYKLDNLTAFVDCNGLQIDGTNQEVMNVNPITDKFAAFGWQVLAIDGHNPEAIAAAVEQAKTVKNKPTAIIAKTVKGKGVSFMENQVGWHGSAPNQEQRRQAMAELERSLLA</sequence>
<dbReference type="RefSeq" id="WP_122629782.1">
    <property type="nucleotide sequence ID" value="NZ_UPPP01000105.1"/>
</dbReference>
<evidence type="ECO:0000256" key="5">
    <source>
        <dbReference type="ARBA" id="ARBA00023052"/>
    </source>
</evidence>
<accession>A0A498RIV0</accession>
<dbReference type="InterPro" id="IPR029061">
    <property type="entry name" value="THDP-binding"/>
</dbReference>
<evidence type="ECO:0000259" key="6">
    <source>
        <dbReference type="Pfam" id="PF00456"/>
    </source>
</evidence>
<evidence type="ECO:0000256" key="3">
    <source>
        <dbReference type="ARBA" id="ARBA00022679"/>
    </source>
</evidence>
<reference evidence="7 8" key="1">
    <citation type="submission" date="2018-06" db="EMBL/GenBank/DDBJ databases">
        <authorList>
            <person name="Strepis N."/>
        </authorList>
    </citation>
    <scope>NUCLEOTIDE SEQUENCE [LARGE SCALE GENOMIC DNA]</scope>
    <source>
        <strain evidence="7">LUCI</strain>
    </source>
</reference>